<dbReference type="PROSITE" id="PS51257">
    <property type="entry name" value="PROKAR_LIPOPROTEIN"/>
    <property type="match status" value="1"/>
</dbReference>
<reference evidence="2 3" key="1">
    <citation type="journal article" date="2015" name="Proc. Natl. Acad. Sci. U.S.A.">
        <title>The resurrection genome of Boea hygrometrica: A blueprint for survival of dehydration.</title>
        <authorList>
            <person name="Xiao L."/>
            <person name="Yang G."/>
            <person name="Zhang L."/>
            <person name="Yang X."/>
            <person name="Zhao S."/>
            <person name="Ji Z."/>
            <person name="Zhou Q."/>
            <person name="Hu M."/>
            <person name="Wang Y."/>
            <person name="Chen M."/>
            <person name="Xu Y."/>
            <person name="Jin H."/>
            <person name="Xiao X."/>
            <person name="Hu G."/>
            <person name="Bao F."/>
            <person name="Hu Y."/>
            <person name="Wan P."/>
            <person name="Li L."/>
            <person name="Deng X."/>
            <person name="Kuang T."/>
            <person name="Xiang C."/>
            <person name="Zhu J.K."/>
            <person name="Oliver M.J."/>
            <person name="He Y."/>
        </authorList>
    </citation>
    <scope>NUCLEOTIDE SEQUENCE [LARGE SCALE GENOMIC DNA]</scope>
    <source>
        <strain evidence="3">cv. XS01</strain>
    </source>
</reference>
<evidence type="ECO:0000313" key="3">
    <source>
        <dbReference type="Proteomes" id="UP000250235"/>
    </source>
</evidence>
<organism evidence="2 3">
    <name type="scientific">Dorcoceras hygrometricum</name>
    <dbReference type="NCBI Taxonomy" id="472368"/>
    <lineage>
        <taxon>Eukaryota</taxon>
        <taxon>Viridiplantae</taxon>
        <taxon>Streptophyta</taxon>
        <taxon>Embryophyta</taxon>
        <taxon>Tracheophyta</taxon>
        <taxon>Spermatophyta</taxon>
        <taxon>Magnoliopsida</taxon>
        <taxon>eudicotyledons</taxon>
        <taxon>Gunneridae</taxon>
        <taxon>Pentapetalae</taxon>
        <taxon>asterids</taxon>
        <taxon>lamiids</taxon>
        <taxon>Lamiales</taxon>
        <taxon>Gesneriaceae</taxon>
        <taxon>Didymocarpoideae</taxon>
        <taxon>Trichosporeae</taxon>
        <taxon>Loxocarpinae</taxon>
        <taxon>Dorcoceras</taxon>
    </lineage>
</organism>
<evidence type="ECO:0000313" key="2">
    <source>
        <dbReference type="EMBL" id="KZV20880.1"/>
    </source>
</evidence>
<sequence length="78" mass="8507">MKKDQLVREDQLESSAMTSAISSCQEAQELVSAKMTSSYMLEEAMSSRDDVSNQKMTSSARTGFSNDDISSDVITISS</sequence>
<feature type="compositionally biased region" description="Low complexity" evidence="1">
    <location>
        <begin position="65"/>
        <end position="78"/>
    </location>
</feature>
<proteinExistence type="predicted"/>
<dbReference type="AlphaFoldDB" id="A0A2Z7AID4"/>
<feature type="region of interest" description="Disordered" evidence="1">
    <location>
        <begin position="1"/>
        <end position="20"/>
    </location>
</feature>
<feature type="region of interest" description="Disordered" evidence="1">
    <location>
        <begin position="46"/>
        <end position="78"/>
    </location>
</feature>
<keyword evidence="3" id="KW-1185">Reference proteome</keyword>
<feature type="compositionally biased region" description="Basic and acidic residues" evidence="1">
    <location>
        <begin position="1"/>
        <end position="11"/>
    </location>
</feature>
<name>A0A2Z7AID4_9LAMI</name>
<gene>
    <name evidence="2" type="ORF">F511_25970</name>
</gene>
<evidence type="ECO:0000256" key="1">
    <source>
        <dbReference type="SAM" id="MobiDB-lite"/>
    </source>
</evidence>
<dbReference type="Proteomes" id="UP000250235">
    <property type="component" value="Unassembled WGS sequence"/>
</dbReference>
<dbReference type="EMBL" id="KV015075">
    <property type="protein sequence ID" value="KZV20880.1"/>
    <property type="molecule type" value="Genomic_DNA"/>
</dbReference>
<feature type="compositionally biased region" description="Polar residues" evidence="1">
    <location>
        <begin position="53"/>
        <end position="64"/>
    </location>
</feature>
<protein>
    <submittedName>
        <fullName evidence="2">Protein YELLOW SEEDLINGS 1</fullName>
    </submittedName>
</protein>
<accession>A0A2Z7AID4</accession>